<evidence type="ECO:0000313" key="5">
    <source>
        <dbReference type="Proteomes" id="UP000231070"/>
    </source>
</evidence>
<dbReference type="GO" id="GO:0016747">
    <property type="term" value="F:acyltransferase activity, transferring groups other than amino-acyl groups"/>
    <property type="evidence" value="ECO:0007669"/>
    <property type="project" value="InterPro"/>
</dbReference>
<keyword evidence="2" id="KW-0012">Acyltransferase</keyword>
<dbReference type="PANTHER" id="PTHR43877:SF2">
    <property type="entry name" value="AMINOALKYLPHOSPHONATE N-ACETYLTRANSFERASE-RELATED"/>
    <property type="match status" value="1"/>
</dbReference>
<accession>A0A2G9X191</accession>
<evidence type="ECO:0000256" key="2">
    <source>
        <dbReference type="ARBA" id="ARBA00023315"/>
    </source>
</evidence>
<dbReference type="AlphaFoldDB" id="A0A2G9X191"/>
<feature type="domain" description="N-acetyltransferase" evidence="3">
    <location>
        <begin position="25"/>
        <end position="175"/>
    </location>
</feature>
<dbReference type="Gene3D" id="3.40.630.30">
    <property type="match status" value="1"/>
</dbReference>
<keyword evidence="1" id="KW-0808">Transferase</keyword>
<dbReference type="InterPro" id="IPR050832">
    <property type="entry name" value="Bact_Acetyltransf"/>
</dbReference>
<dbReference type="CDD" id="cd04301">
    <property type="entry name" value="NAT_SF"/>
    <property type="match status" value="1"/>
</dbReference>
<evidence type="ECO:0000313" key="4">
    <source>
        <dbReference type="EMBL" id="PIP00739.1"/>
    </source>
</evidence>
<dbReference type="InterPro" id="IPR016181">
    <property type="entry name" value="Acyl_CoA_acyltransferase"/>
</dbReference>
<proteinExistence type="predicted"/>
<dbReference type="PANTHER" id="PTHR43877">
    <property type="entry name" value="AMINOALKYLPHOSPHONATE N-ACETYLTRANSFERASE-RELATED-RELATED"/>
    <property type="match status" value="1"/>
</dbReference>
<sequence length="185" mass="20209">MVKSRPCRLQAGFPAATGSPMSIATAFRPFRPDDRAAVVRLWHDAWHDGHGAVLPAHVVAERTMESFDLRLGPLEAGCLVAEADGRILGFAIVEGNEIDQFYVVAEARGTGLATAMLDAAETQLARRGVRDAVIQCSAGNDRAHRFYARAGWRDSGVRQAPIWTPDGRHETHPTHIFVKQLSSLD</sequence>
<organism evidence="4 5">
    <name type="scientific">Pleomorphomonas carboxyditropha</name>
    <dbReference type="NCBI Taxonomy" id="2023338"/>
    <lineage>
        <taxon>Bacteria</taxon>
        <taxon>Pseudomonadati</taxon>
        <taxon>Pseudomonadota</taxon>
        <taxon>Alphaproteobacteria</taxon>
        <taxon>Hyphomicrobiales</taxon>
        <taxon>Pleomorphomonadaceae</taxon>
        <taxon>Pleomorphomonas</taxon>
    </lineage>
</organism>
<keyword evidence="5" id="KW-1185">Reference proteome</keyword>
<dbReference type="Proteomes" id="UP000231070">
    <property type="component" value="Unassembled WGS sequence"/>
</dbReference>
<evidence type="ECO:0000256" key="1">
    <source>
        <dbReference type="ARBA" id="ARBA00022679"/>
    </source>
</evidence>
<comment type="caution">
    <text evidence="4">The sequence shown here is derived from an EMBL/GenBank/DDBJ whole genome shotgun (WGS) entry which is preliminary data.</text>
</comment>
<gene>
    <name evidence="4" type="ORF">CJ014_01140</name>
</gene>
<evidence type="ECO:0000259" key="3">
    <source>
        <dbReference type="PROSITE" id="PS51186"/>
    </source>
</evidence>
<protein>
    <recommendedName>
        <fullName evidence="3">N-acetyltransferase domain-containing protein</fullName>
    </recommendedName>
</protein>
<reference evidence="4 5" key="1">
    <citation type="submission" date="2017-08" db="EMBL/GenBank/DDBJ databases">
        <title>Pleomorphomonas carboxidotrophicus sp. nov., a new mesophilic hydrogenogenic carboxidotroph.</title>
        <authorList>
            <person name="Esquivel-Elizondo S."/>
            <person name="Krajmalnik-Brown R."/>
            <person name="Maldonado J."/>
        </authorList>
    </citation>
    <scope>NUCLEOTIDE SEQUENCE [LARGE SCALE GENOMIC DNA]</scope>
    <source>
        <strain evidence="4 5">SVCO-16</strain>
    </source>
</reference>
<dbReference type="Pfam" id="PF00583">
    <property type="entry name" value="Acetyltransf_1"/>
    <property type="match status" value="1"/>
</dbReference>
<dbReference type="SUPFAM" id="SSF55729">
    <property type="entry name" value="Acyl-CoA N-acyltransferases (Nat)"/>
    <property type="match status" value="1"/>
</dbReference>
<name>A0A2G9X191_9HYPH</name>
<dbReference type="PROSITE" id="PS51186">
    <property type="entry name" value="GNAT"/>
    <property type="match status" value="1"/>
</dbReference>
<dbReference type="OrthoDB" id="6172743at2"/>
<dbReference type="EMBL" id="NQVN01000001">
    <property type="protein sequence ID" value="PIP00739.1"/>
    <property type="molecule type" value="Genomic_DNA"/>
</dbReference>
<dbReference type="InterPro" id="IPR000182">
    <property type="entry name" value="GNAT_dom"/>
</dbReference>